<dbReference type="Pfam" id="PF00106">
    <property type="entry name" value="adh_short"/>
    <property type="match status" value="1"/>
</dbReference>
<name>A0A4R4VD47_9ACTN</name>
<comment type="caution">
    <text evidence="5">The sequence shown here is derived from an EMBL/GenBank/DDBJ whole genome shotgun (WGS) entry which is preliminary data.</text>
</comment>
<dbReference type="SMART" id="SM00822">
    <property type="entry name" value="PKS_KR"/>
    <property type="match status" value="1"/>
</dbReference>
<proteinExistence type="inferred from homology"/>
<sequence>MENLSGATAFITGGAQGIGRGIARALARQGVRVALADIDAAALDAAKNELAALAPDAESVQTFELDVRDRRAFTAVADATEQRLGPVSLLFNNAGVGLGLRKISEQITYPIWDYIAGVNLDGVNNGVQTFLPRMLSRGGPGHIVNTASVAGLGVFPGRSAAYGYTASKAAVIALTETLHYGLRDEGTSIGASVLLPGLVATGITTNSLNAAPDDLLPPGERARVAELARQGAEIIAAHGRDIDTVGEQVVEAILDGRLYILTDRMAADLVASRARAILDAMPAEDGRTERVLGMVSGTGTGTAE</sequence>
<organism evidence="5 6">
    <name type="scientific">Nonomuraea deserti</name>
    <dbReference type="NCBI Taxonomy" id="1848322"/>
    <lineage>
        <taxon>Bacteria</taxon>
        <taxon>Bacillati</taxon>
        <taxon>Actinomycetota</taxon>
        <taxon>Actinomycetes</taxon>
        <taxon>Streptosporangiales</taxon>
        <taxon>Streptosporangiaceae</taxon>
        <taxon>Nonomuraea</taxon>
    </lineage>
</organism>
<feature type="domain" description="Ketoreductase" evidence="4">
    <location>
        <begin position="7"/>
        <end position="197"/>
    </location>
</feature>
<evidence type="ECO:0000259" key="4">
    <source>
        <dbReference type="SMART" id="SM00822"/>
    </source>
</evidence>
<dbReference type="RefSeq" id="WP_132599131.1">
    <property type="nucleotide sequence ID" value="NZ_SMKO01000104.1"/>
</dbReference>
<dbReference type="SUPFAM" id="SSF51735">
    <property type="entry name" value="NAD(P)-binding Rossmann-fold domains"/>
    <property type="match status" value="1"/>
</dbReference>
<dbReference type="InterPro" id="IPR002347">
    <property type="entry name" value="SDR_fam"/>
</dbReference>
<dbReference type="Gene3D" id="3.40.50.720">
    <property type="entry name" value="NAD(P)-binding Rossmann-like Domain"/>
    <property type="match status" value="1"/>
</dbReference>
<keyword evidence="6" id="KW-1185">Reference proteome</keyword>
<dbReference type="GO" id="GO:0050664">
    <property type="term" value="F:oxidoreductase activity, acting on NAD(P)H, oxygen as acceptor"/>
    <property type="evidence" value="ECO:0007669"/>
    <property type="project" value="TreeGrafter"/>
</dbReference>
<dbReference type="EMBL" id="SMKO01000104">
    <property type="protein sequence ID" value="TDC99884.1"/>
    <property type="molecule type" value="Genomic_DNA"/>
</dbReference>
<keyword evidence="2" id="KW-0560">Oxidoreductase</keyword>
<evidence type="ECO:0000256" key="3">
    <source>
        <dbReference type="RuleBase" id="RU000363"/>
    </source>
</evidence>
<evidence type="ECO:0000256" key="2">
    <source>
        <dbReference type="ARBA" id="ARBA00023002"/>
    </source>
</evidence>
<dbReference type="InterPro" id="IPR036291">
    <property type="entry name" value="NAD(P)-bd_dom_sf"/>
</dbReference>
<dbReference type="AlphaFoldDB" id="A0A4R4VD47"/>
<accession>A0A4R4VD47</accession>
<evidence type="ECO:0000313" key="5">
    <source>
        <dbReference type="EMBL" id="TDC99884.1"/>
    </source>
</evidence>
<dbReference type="PANTHER" id="PTHR43008:SF7">
    <property type="entry name" value="SHORT CHAIN DEHYDROGENASE_REDUCTASE (AFU_ORTHOLOGUE AFUA_2G00830)"/>
    <property type="match status" value="1"/>
</dbReference>
<dbReference type="CDD" id="cd05233">
    <property type="entry name" value="SDR_c"/>
    <property type="match status" value="1"/>
</dbReference>
<evidence type="ECO:0000256" key="1">
    <source>
        <dbReference type="ARBA" id="ARBA00006484"/>
    </source>
</evidence>
<dbReference type="PRINTS" id="PR00081">
    <property type="entry name" value="GDHRDH"/>
</dbReference>
<dbReference type="PRINTS" id="PR00080">
    <property type="entry name" value="SDRFAMILY"/>
</dbReference>
<evidence type="ECO:0000313" key="6">
    <source>
        <dbReference type="Proteomes" id="UP000295258"/>
    </source>
</evidence>
<gene>
    <name evidence="5" type="ORF">E1292_30490</name>
</gene>
<comment type="similarity">
    <text evidence="1 3">Belongs to the short-chain dehydrogenases/reductases (SDR) family.</text>
</comment>
<protein>
    <submittedName>
        <fullName evidence="5">SDR family NAD(P)-dependent oxidoreductase</fullName>
    </submittedName>
</protein>
<dbReference type="PANTHER" id="PTHR43008">
    <property type="entry name" value="BENZIL REDUCTASE"/>
    <property type="match status" value="1"/>
</dbReference>
<dbReference type="InterPro" id="IPR057326">
    <property type="entry name" value="KR_dom"/>
</dbReference>
<dbReference type="Proteomes" id="UP000295258">
    <property type="component" value="Unassembled WGS sequence"/>
</dbReference>
<reference evidence="5 6" key="1">
    <citation type="submission" date="2019-03" db="EMBL/GenBank/DDBJ databases">
        <title>Draft genome sequences of novel Actinobacteria.</title>
        <authorList>
            <person name="Sahin N."/>
            <person name="Ay H."/>
            <person name="Saygin H."/>
        </authorList>
    </citation>
    <scope>NUCLEOTIDE SEQUENCE [LARGE SCALE GENOMIC DNA]</scope>
    <source>
        <strain evidence="5 6">KC310</strain>
    </source>
</reference>